<dbReference type="STRING" id="69395.AQ619_04300"/>
<dbReference type="AlphaFoldDB" id="A0A0P0NY96"/>
<dbReference type="Pfam" id="PF07310">
    <property type="entry name" value="PAS_5"/>
    <property type="match status" value="1"/>
</dbReference>
<dbReference type="eggNOG" id="COG5388">
    <property type="taxonomic scope" value="Bacteria"/>
</dbReference>
<reference evidence="1 2" key="1">
    <citation type="submission" date="2015-10" db="EMBL/GenBank/DDBJ databases">
        <title>Conservation of the essential genome among Caulobacter and Brevundimonas species.</title>
        <authorList>
            <person name="Scott D."/>
            <person name="Ely B."/>
        </authorList>
    </citation>
    <scope>NUCLEOTIDE SEQUENCE [LARGE SCALE GENOMIC DNA]</scope>
    <source>
        <strain evidence="1 2">CB4</strain>
    </source>
</reference>
<dbReference type="Proteomes" id="UP000056905">
    <property type="component" value="Chromosome"/>
</dbReference>
<proteinExistence type="predicted"/>
<evidence type="ECO:0008006" key="3">
    <source>
        <dbReference type="Google" id="ProtNLM"/>
    </source>
</evidence>
<dbReference type="PIRSF" id="PIRSF031878">
    <property type="entry name" value="UCP031878"/>
    <property type="match status" value="1"/>
</dbReference>
<name>A0A0P0NY96_9CAUL</name>
<sequence length="182" mass="20260">MFHPSTERLIDYWRDRKGDAPAPSRADINPGDFTDLLPQVFIAGREKLGRVPFRLAGGFLNDLHARDLRGEDLLSLWALSHRLEVKSSLEIARRRCQPVVVTADIRAQGVPSVGMEVLFAPLRGVNGETDRFLGLYQPIAMTARLEGRPAYELGVRQIQPLGLGNQQGARLRLATLNGRRIA</sequence>
<dbReference type="InterPro" id="IPR009922">
    <property type="entry name" value="DUF1457"/>
</dbReference>
<dbReference type="OrthoDB" id="8478628at2"/>
<gene>
    <name evidence="1" type="ORF">AQ619_04300</name>
</gene>
<accession>A0A0P0NY96</accession>
<evidence type="ECO:0000313" key="2">
    <source>
        <dbReference type="Proteomes" id="UP000056905"/>
    </source>
</evidence>
<organism evidence="1 2">
    <name type="scientific">Caulobacter henricii</name>
    <dbReference type="NCBI Taxonomy" id="69395"/>
    <lineage>
        <taxon>Bacteria</taxon>
        <taxon>Pseudomonadati</taxon>
        <taxon>Pseudomonadota</taxon>
        <taxon>Alphaproteobacteria</taxon>
        <taxon>Caulobacterales</taxon>
        <taxon>Caulobacteraceae</taxon>
        <taxon>Caulobacter</taxon>
    </lineage>
</organism>
<protein>
    <recommendedName>
        <fullName evidence="3">PAS domain-containing protein</fullName>
    </recommendedName>
</protein>
<dbReference type="KEGG" id="chq:AQ619_04300"/>
<dbReference type="RefSeq" id="WP_062144753.1">
    <property type="nucleotide sequence ID" value="NZ_CP013002.1"/>
</dbReference>
<keyword evidence="2" id="KW-1185">Reference proteome</keyword>
<dbReference type="EMBL" id="CP013002">
    <property type="protein sequence ID" value="ALL12640.1"/>
    <property type="molecule type" value="Genomic_DNA"/>
</dbReference>
<evidence type="ECO:0000313" key="1">
    <source>
        <dbReference type="EMBL" id="ALL12640.1"/>
    </source>
</evidence>